<dbReference type="InterPro" id="IPR024934">
    <property type="entry name" value="Rubredoxin-like_dom"/>
</dbReference>
<dbReference type="EMBL" id="VSSQ01117163">
    <property type="protein sequence ID" value="MPN51746.1"/>
    <property type="molecule type" value="Genomic_DNA"/>
</dbReference>
<dbReference type="Gene3D" id="2.20.28.10">
    <property type="match status" value="1"/>
</dbReference>
<evidence type="ECO:0000313" key="2">
    <source>
        <dbReference type="EMBL" id="MPN51746.1"/>
    </source>
</evidence>
<accession>A0A645IL48</accession>
<dbReference type="SUPFAM" id="SSF57802">
    <property type="entry name" value="Rubredoxin-like"/>
    <property type="match status" value="1"/>
</dbReference>
<dbReference type="AlphaFoldDB" id="A0A645IL48"/>
<evidence type="ECO:0000259" key="1">
    <source>
        <dbReference type="PROSITE" id="PS50903"/>
    </source>
</evidence>
<dbReference type="GO" id="GO:0005506">
    <property type="term" value="F:iron ion binding"/>
    <property type="evidence" value="ECO:0007669"/>
    <property type="project" value="InterPro"/>
</dbReference>
<dbReference type="PROSITE" id="PS50903">
    <property type="entry name" value="RUBREDOXIN_LIKE"/>
    <property type="match status" value="1"/>
</dbReference>
<dbReference type="Pfam" id="PF21349">
    <property type="entry name" value="RUBY_RBDX"/>
    <property type="match status" value="1"/>
</dbReference>
<dbReference type="InterPro" id="IPR048574">
    <property type="entry name" value="RUBY_RBDX"/>
</dbReference>
<organism evidence="2">
    <name type="scientific">bioreactor metagenome</name>
    <dbReference type="NCBI Taxonomy" id="1076179"/>
    <lineage>
        <taxon>unclassified sequences</taxon>
        <taxon>metagenomes</taxon>
        <taxon>ecological metagenomes</taxon>
    </lineage>
</organism>
<name>A0A645IL48_9ZZZZ</name>
<proteinExistence type="predicted"/>
<gene>
    <name evidence="2" type="ORF">SDC9_199395</name>
</gene>
<sequence>MHFIEQTVSLRSSLKETQSSDIDALVEAVAASFEDKPAAIPEKKKKGFVCKICGYVYEGDSLPADFVCPICKHGAEFFEPIG</sequence>
<feature type="domain" description="Rubredoxin-like" evidence="1">
    <location>
        <begin position="45"/>
        <end position="81"/>
    </location>
</feature>
<dbReference type="CDD" id="cd00350">
    <property type="entry name" value="rubredoxin_like"/>
    <property type="match status" value="1"/>
</dbReference>
<reference evidence="2" key="1">
    <citation type="submission" date="2019-08" db="EMBL/GenBank/DDBJ databases">
        <authorList>
            <person name="Kucharzyk K."/>
            <person name="Murdoch R.W."/>
            <person name="Higgins S."/>
            <person name="Loffler F."/>
        </authorList>
    </citation>
    <scope>NUCLEOTIDE SEQUENCE</scope>
</reference>
<comment type="caution">
    <text evidence="2">The sequence shown here is derived from an EMBL/GenBank/DDBJ whole genome shotgun (WGS) entry which is preliminary data.</text>
</comment>
<protein>
    <recommendedName>
        <fullName evidence="1">Rubredoxin-like domain-containing protein</fullName>
    </recommendedName>
</protein>